<protein>
    <submittedName>
        <fullName evidence="4">AAA family ATPase</fullName>
    </submittedName>
</protein>
<dbReference type="EMBL" id="DXFB01000020">
    <property type="protein sequence ID" value="HIX44737.1"/>
    <property type="molecule type" value="Genomic_DNA"/>
</dbReference>
<gene>
    <name evidence="4" type="ORF">H9982_00810</name>
</gene>
<keyword evidence="1" id="KW-0547">Nucleotide-binding</keyword>
<dbReference type="InterPro" id="IPR050534">
    <property type="entry name" value="Coronavir_polyprotein_1ab"/>
</dbReference>
<proteinExistence type="predicted"/>
<reference evidence="4" key="1">
    <citation type="journal article" date="2021" name="PeerJ">
        <title>Extensive microbial diversity within the chicken gut microbiome revealed by metagenomics and culture.</title>
        <authorList>
            <person name="Gilroy R."/>
            <person name="Ravi A."/>
            <person name="Getino M."/>
            <person name="Pursley I."/>
            <person name="Horton D.L."/>
            <person name="Alikhan N.F."/>
            <person name="Baker D."/>
            <person name="Gharbi K."/>
            <person name="Hall N."/>
            <person name="Watson M."/>
            <person name="Adriaenssens E.M."/>
            <person name="Foster-Nyarko E."/>
            <person name="Jarju S."/>
            <person name="Secka A."/>
            <person name="Antonio M."/>
            <person name="Oren A."/>
            <person name="Chaudhuri R.R."/>
            <person name="La Ragione R."/>
            <person name="Hildebrand F."/>
            <person name="Pallen M.J."/>
        </authorList>
    </citation>
    <scope>NUCLEOTIDE SEQUENCE</scope>
    <source>
        <strain evidence="4">ChiHjej12B11-16260</strain>
    </source>
</reference>
<evidence type="ECO:0000256" key="1">
    <source>
        <dbReference type="ARBA" id="ARBA00022741"/>
    </source>
</evidence>
<dbReference type="Gene3D" id="3.40.50.300">
    <property type="entry name" value="P-loop containing nucleotide triphosphate hydrolases"/>
    <property type="match status" value="2"/>
</dbReference>
<organism evidence="4 5">
    <name type="scientific">Candidatus Barnesiella excrementipullorum</name>
    <dbReference type="NCBI Taxonomy" id="2838479"/>
    <lineage>
        <taxon>Bacteria</taxon>
        <taxon>Pseudomonadati</taxon>
        <taxon>Bacteroidota</taxon>
        <taxon>Bacteroidia</taxon>
        <taxon>Bacteroidales</taxon>
        <taxon>Barnesiellaceae</taxon>
        <taxon>Barnesiella</taxon>
    </lineage>
</organism>
<accession>A0A9D2ANT2</accession>
<reference evidence="4" key="2">
    <citation type="submission" date="2021-04" db="EMBL/GenBank/DDBJ databases">
        <authorList>
            <person name="Gilroy R."/>
        </authorList>
    </citation>
    <scope>NUCLEOTIDE SEQUENCE</scope>
    <source>
        <strain evidence="4">ChiHjej12B11-16260</strain>
    </source>
</reference>
<evidence type="ECO:0000313" key="5">
    <source>
        <dbReference type="Proteomes" id="UP000824246"/>
    </source>
</evidence>
<keyword evidence="2" id="KW-0067">ATP-binding</keyword>
<evidence type="ECO:0000259" key="3">
    <source>
        <dbReference type="Pfam" id="PF13538"/>
    </source>
</evidence>
<dbReference type="SUPFAM" id="SSF52540">
    <property type="entry name" value="P-loop containing nucleoside triphosphate hydrolases"/>
    <property type="match status" value="1"/>
</dbReference>
<name>A0A9D2ANT2_9BACT</name>
<dbReference type="InterPro" id="IPR027785">
    <property type="entry name" value="UvrD-like_helicase_C"/>
</dbReference>
<sequence length="460" mass="52110">MPYVPNAQQSELLLRLSRFILTGGDNEVFLLTGYAGTGKSSLVGALVKALTALEHKTVLLAPTGRAAKVFARYAGHAAYTIHRKIYRQQRFSPDMKGFLADNNLHHDTLFIVDEASMINNTPGNDYYGSGQLLDDLIEYVYNGNNCRLLLLGDTAQLPPVGQSASPALSPECLASYGLRVTACELNEVARQASESGILYNATLLRQLMQQHRGDLLPAPRLRLQGYADVENLSGEFLIERLSDSYDHAGMDETIVITRSNKRAGIFNQGIRNQILYREEELTAGDMLLVAKNNYYWGKEYKEVDFIANGDIARVVRVRKHYEMYGFRFADVQLQFPDLDVELEARILLDTLTSEAPALSRDENERLYTAILEDYAHIASQRERMQRLKADPWFNALQVKYAYGVTCHKAQGGQWRHVYIDMGYIDPQNLTLDFYRWLYTAMTRATEHIYFVNLGEAFIEG</sequence>
<evidence type="ECO:0000313" key="4">
    <source>
        <dbReference type="EMBL" id="HIX44737.1"/>
    </source>
</evidence>
<feature type="domain" description="UvrD-like helicase C-terminal" evidence="3">
    <location>
        <begin position="400"/>
        <end position="451"/>
    </location>
</feature>
<dbReference type="Pfam" id="PF13604">
    <property type="entry name" value="AAA_30"/>
    <property type="match status" value="1"/>
</dbReference>
<dbReference type="InterPro" id="IPR027417">
    <property type="entry name" value="P-loop_NTPase"/>
</dbReference>
<dbReference type="GO" id="GO:0005524">
    <property type="term" value="F:ATP binding"/>
    <property type="evidence" value="ECO:0007669"/>
    <property type="project" value="UniProtKB-KW"/>
</dbReference>
<dbReference type="PANTHER" id="PTHR43788:SF6">
    <property type="entry name" value="DNA HELICASE B"/>
    <property type="match status" value="1"/>
</dbReference>
<dbReference type="Proteomes" id="UP000824246">
    <property type="component" value="Unassembled WGS sequence"/>
</dbReference>
<comment type="caution">
    <text evidence="4">The sequence shown here is derived from an EMBL/GenBank/DDBJ whole genome shotgun (WGS) entry which is preliminary data.</text>
</comment>
<dbReference type="GO" id="GO:0003678">
    <property type="term" value="F:DNA helicase activity"/>
    <property type="evidence" value="ECO:0007669"/>
    <property type="project" value="UniProtKB-ARBA"/>
</dbReference>
<dbReference type="CDD" id="cd17933">
    <property type="entry name" value="DEXSc_RecD-like"/>
    <property type="match status" value="1"/>
</dbReference>
<dbReference type="Pfam" id="PF13538">
    <property type="entry name" value="UvrD_C_2"/>
    <property type="match status" value="1"/>
</dbReference>
<dbReference type="AlphaFoldDB" id="A0A9D2ANT2"/>
<dbReference type="CDD" id="cd18809">
    <property type="entry name" value="SF1_C_RecD"/>
    <property type="match status" value="1"/>
</dbReference>
<evidence type="ECO:0000256" key="2">
    <source>
        <dbReference type="ARBA" id="ARBA00022840"/>
    </source>
</evidence>
<dbReference type="PANTHER" id="PTHR43788">
    <property type="entry name" value="DNA2/NAM7 HELICASE FAMILY MEMBER"/>
    <property type="match status" value="1"/>
</dbReference>